<organism evidence="1 2">
    <name type="scientific">Pelobium manganitolerans</name>
    <dbReference type="NCBI Taxonomy" id="1842495"/>
    <lineage>
        <taxon>Bacteria</taxon>
        <taxon>Pseudomonadati</taxon>
        <taxon>Bacteroidota</taxon>
        <taxon>Sphingobacteriia</taxon>
        <taxon>Sphingobacteriales</taxon>
        <taxon>Sphingobacteriaceae</taxon>
        <taxon>Pelobium</taxon>
    </lineage>
</organism>
<accession>A0A419S1Z3</accession>
<gene>
    <name evidence="1" type="ORF">BCY91_12650</name>
</gene>
<sequence length="649" mass="74312">MKKLNRMAKNKIPENQFKFSFGDDFLKHHAGQIVTDQNYAIIELVANCWDAGSTDVKISWPETGGKLSISDNGIGMTKNELLYRWGKFNYNRIVEQGGKDAKFPKNVPHGNRKVFGRNGVGRHAMFCFNNEYELKTYKDGEFTHIRVVKSISGEKPYDVNLIESKPISKSEHGTEISTLIDSDEVTLIDTTKLIELIGSRFISDPQFNVYVNKHSVAMTDLSHLTEDFSIDFNGSKINIKRIFGEKGKNTKQNGIAWWYNRRLVGVPNWGTFDTQIIDGRHPIAKRLLYIANADIIDQRNLKKDWSGFYITDEVIKLQNAVYEFVRDDLRNLLYETRKERRLQVYESNRMQLASLPSEAKENIVNFLEEVQSKCPTIGVQELETTVEVLAKMEKSRSGYALLEKIASFHPDEIDSLNQILEEWTIDDAKKVLSELRWRLELVSKLEKLLEDPKADELHDLQPLFEHGLWIFGPEFESISFISNRSLATVIKNLLNDTALANERKRPDFVILSNSSIGVYSCESFNEKHEPNDFSKIIIVELKRVGIPIDTKQKDQALLYARELRKSKKVSLNTPIVAYVLGSEIEPDANETFTEGSVNIIPCRYNIILAKAHSRTFNLIKKIEEVKSITYTSEMDEVFGSNQGVLFDQA</sequence>
<proteinExistence type="predicted"/>
<dbReference type="Gene3D" id="3.30.565.10">
    <property type="entry name" value="Histidine kinase-like ATPase, C-terminal domain"/>
    <property type="match status" value="1"/>
</dbReference>
<keyword evidence="2" id="KW-1185">Reference proteome</keyword>
<dbReference type="EMBL" id="MBTA01000030">
    <property type="protein sequence ID" value="RKD12487.1"/>
    <property type="molecule type" value="Genomic_DNA"/>
</dbReference>
<evidence type="ECO:0008006" key="3">
    <source>
        <dbReference type="Google" id="ProtNLM"/>
    </source>
</evidence>
<comment type="caution">
    <text evidence="1">The sequence shown here is derived from an EMBL/GenBank/DDBJ whole genome shotgun (WGS) entry which is preliminary data.</text>
</comment>
<dbReference type="Pfam" id="PF13589">
    <property type="entry name" value="HATPase_c_3"/>
    <property type="match status" value="1"/>
</dbReference>
<dbReference type="Proteomes" id="UP000283433">
    <property type="component" value="Unassembled WGS sequence"/>
</dbReference>
<evidence type="ECO:0000313" key="2">
    <source>
        <dbReference type="Proteomes" id="UP000283433"/>
    </source>
</evidence>
<protein>
    <recommendedName>
        <fullName evidence="3">ATP-binding protein</fullName>
    </recommendedName>
</protein>
<dbReference type="RefSeq" id="WP_120183312.1">
    <property type="nucleotide sequence ID" value="NZ_MBTA01000030.1"/>
</dbReference>
<reference evidence="1 2" key="1">
    <citation type="submission" date="2016-07" db="EMBL/GenBank/DDBJ databases">
        <title>Genome of Pelobium manganitolerans.</title>
        <authorList>
            <person name="Wu S."/>
            <person name="Wang G."/>
        </authorList>
    </citation>
    <scope>NUCLEOTIDE SEQUENCE [LARGE SCALE GENOMIC DNA]</scope>
    <source>
        <strain evidence="1 2">YS-25</strain>
    </source>
</reference>
<name>A0A419S1Z3_9SPHI</name>
<dbReference type="InterPro" id="IPR020575">
    <property type="entry name" value="Hsp90_N"/>
</dbReference>
<dbReference type="SUPFAM" id="SSF55874">
    <property type="entry name" value="ATPase domain of HSP90 chaperone/DNA topoisomerase II/histidine kinase"/>
    <property type="match status" value="1"/>
</dbReference>
<dbReference type="PRINTS" id="PR00775">
    <property type="entry name" value="HEATSHOCK90"/>
</dbReference>
<evidence type="ECO:0000313" key="1">
    <source>
        <dbReference type="EMBL" id="RKD12487.1"/>
    </source>
</evidence>
<dbReference type="InterPro" id="IPR036890">
    <property type="entry name" value="HATPase_C_sf"/>
</dbReference>
<dbReference type="AlphaFoldDB" id="A0A419S1Z3"/>
<dbReference type="OrthoDB" id="8765545at2"/>